<keyword evidence="3" id="KW-1185">Reference proteome</keyword>
<proteinExistence type="predicted"/>
<dbReference type="AlphaFoldDB" id="A0A151N7Y0"/>
<sequence length="67" mass="7581">MVIFSVLGFEPSGIKVRVVYMERVHAKWRQDLPGPGDAENNLPEQDHQHLLSGAHQAAETSCWENPR</sequence>
<evidence type="ECO:0000256" key="1">
    <source>
        <dbReference type="SAM" id="MobiDB-lite"/>
    </source>
</evidence>
<feature type="region of interest" description="Disordered" evidence="1">
    <location>
        <begin position="30"/>
        <end position="67"/>
    </location>
</feature>
<protein>
    <submittedName>
        <fullName evidence="2">Uncharacterized protein</fullName>
    </submittedName>
</protein>
<evidence type="ECO:0000313" key="2">
    <source>
        <dbReference type="EMBL" id="KYO32861.1"/>
    </source>
</evidence>
<accession>A0A151N7Y0</accession>
<organism evidence="2 3">
    <name type="scientific">Alligator mississippiensis</name>
    <name type="common">American alligator</name>
    <dbReference type="NCBI Taxonomy" id="8496"/>
    <lineage>
        <taxon>Eukaryota</taxon>
        <taxon>Metazoa</taxon>
        <taxon>Chordata</taxon>
        <taxon>Craniata</taxon>
        <taxon>Vertebrata</taxon>
        <taxon>Euteleostomi</taxon>
        <taxon>Archelosauria</taxon>
        <taxon>Archosauria</taxon>
        <taxon>Crocodylia</taxon>
        <taxon>Alligatoridae</taxon>
        <taxon>Alligatorinae</taxon>
        <taxon>Alligator</taxon>
    </lineage>
</organism>
<gene>
    <name evidence="2" type="ORF">Y1Q_0004981</name>
</gene>
<reference evidence="2 3" key="1">
    <citation type="journal article" date="2012" name="Genome Biol.">
        <title>Sequencing three crocodilian genomes to illuminate the evolution of archosaurs and amniotes.</title>
        <authorList>
            <person name="St John J.A."/>
            <person name="Braun E.L."/>
            <person name="Isberg S.R."/>
            <person name="Miles L.G."/>
            <person name="Chong A.Y."/>
            <person name="Gongora J."/>
            <person name="Dalzell P."/>
            <person name="Moran C."/>
            <person name="Bed'hom B."/>
            <person name="Abzhanov A."/>
            <person name="Burgess S.C."/>
            <person name="Cooksey A.M."/>
            <person name="Castoe T.A."/>
            <person name="Crawford N.G."/>
            <person name="Densmore L.D."/>
            <person name="Drew J.C."/>
            <person name="Edwards S.V."/>
            <person name="Faircloth B.C."/>
            <person name="Fujita M.K."/>
            <person name="Greenwold M.J."/>
            <person name="Hoffmann F.G."/>
            <person name="Howard J.M."/>
            <person name="Iguchi T."/>
            <person name="Janes D.E."/>
            <person name="Khan S.Y."/>
            <person name="Kohno S."/>
            <person name="de Koning A.J."/>
            <person name="Lance S.L."/>
            <person name="McCarthy F.M."/>
            <person name="McCormack J.E."/>
            <person name="Merchant M.E."/>
            <person name="Peterson D.G."/>
            <person name="Pollock D.D."/>
            <person name="Pourmand N."/>
            <person name="Raney B.J."/>
            <person name="Roessler K.A."/>
            <person name="Sanford J.R."/>
            <person name="Sawyer R.H."/>
            <person name="Schmidt C.J."/>
            <person name="Triplett E.W."/>
            <person name="Tuberville T.D."/>
            <person name="Venegas-Anaya M."/>
            <person name="Howard J.T."/>
            <person name="Jarvis E.D."/>
            <person name="Guillette L.J.Jr."/>
            <person name="Glenn T.C."/>
            <person name="Green R.E."/>
            <person name="Ray D.A."/>
        </authorList>
    </citation>
    <scope>NUCLEOTIDE SEQUENCE [LARGE SCALE GENOMIC DNA]</scope>
    <source>
        <strain evidence="2">KSC_2009_1</strain>
    </source>
</reference>
<evidence type="ECO:0000313" key="3">
    <source>
        <dbReference type="Proteomes" id="UP000050525"/>
    </source>
</evidence>
<dbReference type="Proteomes" id="UP000050525">
    <property type="component" value="Unassembled WGS sequence"/>
</dbReference>
<feature type="compositionally biased region" description="Polar residues" evidence="1">
    <location>
        <begin position="58"/>
        <end position="67"/>
    </location>
</feature>
<comment type="caution">
    <text evidence="2">The sequence shown here is derived from an EMBL/GenBank/DDBJ whole genome shotgun (WGS) entry which is preliminary data.</text>
</comment>
<name>A0A151N7Y0_ALLMI</name>
<dbReference type="EMBL" id="AKHW03003855">
    <property type="protein sequence ID" value="KYO32861.1"/>
    <property type="molecule type" value="Genomic_DNA"/>
</dbReference>